<feature type="region of interest" description="Disordered" evidence="1">
    <location>
        <begin position="1"/>
        <end position="60"/>
    </location>
</feature>
<feature type="compositionally biased region" description="Low complexity" evidence="1">
    <location>
        <begin position="41"/>
        <end position="51"/>
    </location>
</feature>
<name>A0A0K6GTE1_9NEIS</name>
<dbReference type="Proteomes" id="UP000243535">
    <property type="component" value="Unassembled WGS sequence"/>
</dbReference>
<gene>
    <name evidence="2" type="ORF">Ga0061063_0654</name>
</gene>
<evidence type="ECO:0000256" key="1">
    <source>
        <dbReference type="SAM" id="MobiDB-lite"/>
    </source>
</evidence>
<dbReference type="AlphaFoldDB" id="A0A0K6GTE1"/>
<sequence length="60" mass="6344">MFSKNKIIGSGNPPLCPTRNPHRNTLAPIVPSFTVGTPRLSKSSARSSQSSGTDLPPPDK</sequence>
<dbReference type="EMBL" id="CYHA01000001">
    <property type="protein sequence ID" value="CUA81808.1"/>
    <property type="molecule type" value="Genomic_DNA"/>
</dbReference>
<evidence type="ECO:0000313" key="3">
    <source>
        <dbReference type="Proteomes" id="UP000243535"/>
    </source>
</evidence>
<evidence type="ECO:0000313" key="2">
    <source>
        <dbReference type="EMBL" id="CUA81808.1"/>
    </source>
</evidence>
<organism evidence="2 3">
    <name type="scientific">Gulbenkiania indica</name>
    <dbReference type="NCBI Taxonomy" id="375574"/>
    <lineage>
        <taxon>Bacteria</taxon>
        <taxon>Pseudomonadati</taxon>
        <taxon>Pseudomonadota</taxon>
        <taxon>Betaproteobacteria</taxon>
        <taxon>Neisseriales</taxon>
        <taxon>Chromobacteriaceae</taxon>
        <taxon>Gulbenkiania</taxon>
    </lineage>
</organism>
<reference evidence="3" key="1">
    <citation type="submission" date="2015-08" db="EMBL/GenBank/DDBJ databases">
        <authorList>
            <person name="Varghese N."/>
        </authorList>
    </citation>
    <scope>NUCLEOTIDE SEQUENCE [LARGE SCALE GENOMIC DNA]</scope>
    <source>
        <strain evidence="3">DSM 17901</strain>
    </source>
</reference>
<keyword evidence="3" id="KW-1185">Reference proteome</keyword>
<accession>A0A0K6GTE1</accession>
<proteinExistence type="predicted"/>
<protein>
    <submittedName>
        <fullName evidence="2">Uncharacterized protein</fullName>
    </submittedName>
</protein>